<comment type="pathway">
    <text evidence="3">Protein modification; protein ubiquitination.</text>
</comment>
<comment type="catalytic activity">
    <reaction evidence="1">
        <text>S-ubiquitinyl-[E2 ubiquitin-conjugating enzyme]-L-cysteine + [acceptor protein]-L-lysine = [E2 ubiquitin-conjugating enzyme]-L-cysteine + N(6)-ubiquitinyl-[acceptor protein]-L-lysine.</text>
        <dbReference type="EC" id="2.3.2.27"/>
    </reaction>
</comment>
<evidence type="ECO:0000259" key="16">
    <source>
        <dbReference type="PROSITE" id="PS50119"/>
    </source>
</evidence>
<dbReference type="InterPro" id="IPR050143">
    <property type="entry name" value="TRIM/RBCC"/>
</dbReference>
<keyword evidence="10" id="KW-0833">Ubl conjugation pathway</keyword>
<feature type="coiled-coil region" evidence="14">
    <location>
        <begin position="176"/>
        <end position="235"/>
    </location>
</feature>
<evidence type="ECO:0000313" key="17">
    <source>
        <dbReference type="Ensembl" id="ENSCHIP00010019861.1"/>
    </source>
</evidence>
<comment type="subcellular location">
    <subcellularLocation>
        <location evidence="2">Cytoplasm</location>
    </subcellularLocation>
</comment>
<keyword evidence="9 13" id="KW-0863">Zinc-finger</keyword>
<dbReference type="Gene3D" id="3.30.160.60">
    <property type="entry name" value="Classic Zinc Finger"/>
    <property type="match status" value="1"/>
</dbReference>
<evidence type="ECO:0000256" key="7">
    <source>
        <dbReference type="ARBA" id="ARBA00022679"/>
    </source>
</evidence>
<proteinExistence type="inferred from homology"/>
<evidence type="ECO:0000256" key="13">
    <source>
        <dbReference type="PROSITE-ProRule" id="PRU00024"/>
    </source>
</evidence>
<comment type="similarity">
    <text evidence="4">Belongs to the TRIM/RBCC family.</text>
</comment>
<dbReference type="GO" id="GO:0061630">
    <property type="term" value="F:ubiquitin protein ligase activity"/>
    <property type="evidence" value="ECO:0007669"/>
    <property type="project" value="UniProtKB-EC"/>
</dbReference>
<dbReference type="PROSITE" id="PS50089">
    <property type="entry name" value="ZF_RING_2"/>
    <property type="match status" value="1"/>
</dbReference>
<dbReference type="InterPro" id="IPR017907">
    <property type="entry name" value="Znf_RING_CS"/>
</dbReference>
<dbReference type="GO" id="GO:0008270">
    <property type="term" value="F:zinc ion binding"/>
    <property type="evidence" value="ECO:0007669"/>
    <property type="project" value="UniProtKB-KW"/>
</dbReference>
<dbReference type="SUPFAM" id="SSF57845">
    <property type="entry name" value="B-box zinc-binding domain"/>
    <property type="match status" value="1"/>
</dbReference>
<dbReference type="FunFam" id="3.30.40.10:FF:000144">
    <property type="entry name" value="Tripartite motif-containing 5 (Predicted)"/>
    <property type="match status" value="1"/>
</dbReference>
<keyword evidence="8" id="KW-0479">Metal-binding</keyword>
<keyword evidence="11" id="KW-0862">Zinc</keyword>
<dbReference type="PRINTS" id="PR01406">
    <property type="entry name" value="BBOXZNFINGER"/>
</dbReference>
<feature type="domain" description="B box-type" evidence="16">
    <location>
        <begin position="87"/>
        <end position="128"/>
    </location>
</feature>
<sequence>MASAVPLTMMWEEVTCSICLDPMVEPMSIECGHSFCQGCISEVGKEGGSVCPVCRRRFLLQNLRPNRQVANMVDNLRKISQGAKEDPHGELCVVHREKIHLFCEKDGKALCWVCSQSQKHRDHPMVPIEEAAQEGLLPSMSYLRGKWQAQHSFLILTEQGCGKVEAQKLRIHEEFIRQKNFLAEEEQKQLQKLEEEERQQLRTLGDTEARLAQQIQALQELIAEVERRRRGSALELLQVRPDSSPLRFRE</sequence>
<dbReference type="AlphaFoldDB" id="A0A8C2PGH4"/>
<evidence type="ECO:0000256" key="1">
    <source>
        <dbReference type="ARBA" id="ARBA00000900"/>
    </source>
</evidence>
<evidence type="ECO:0000256" key="2">
    <source>
        <dbReference type="ARBA" id="ARBA00004496"/>
    </source>
</evidence>
<evidence type="ECO:0000259" key="15">
    <source>
        <dbReference type="PROSITE" id="PS50089"/>
    </source>
</evidence>
<evidence type="ECO:0000256" key="9">
    <source>
        <dbReference type="ARBA" id="ARBA00022771"/>
    </source>
</evidence>
<dbReference type="Ensembl" id="ENSCHIT00010027894.1">
    <property type="protein sequence ID" value="ENSCHIP00010019861.1"/>
    <property type="gene ID" value="ENSCHIG00010014574.1"/>
</dbReference>
<dbReference type="CDD" id="cd16596">
    <property type="entry name" value="RING-HC_TRIM21_C-IV"/>
    <property type="match status" value="1"/>
</dbReference>
<evidence type="ECO:0000256" key="10">
    <source>
        <dbReference type="ARBA" id="ARBA00022786"/>
    </source>
</evidence>
<keyword evidence="12 14" id="KW-0175">Coiled coil</keyword>
<dbReference type="GO" id="GO:0005737">
    <property type="term" value="C:cytoplasm"/>
    <property type="evidence" value="ECO:0007669"/>
    <property type="project" value="UniProtKB-SubCell"/>
</dbReference>
<dbReference type="InterPro" id="IPR001841">
    <property type="entry name" value="Znf_RING"/>
</dbReference>
<evidence type="ECO:0000256" key="11">
    <source>
        <dbReference type="ARBA" id="ARBA00022833"/>
    </source>
</evidence>
<evidence type="ECO:0000256" key="4">
    <source>
        <dbReference type="ARBA" id="ARBA00008518"/>
    </source>
</evidence>
<reference evidence="17" key="1">
    <citation type="submission" date="2019-03" db="EMBL/GenBank/DDBJ databases">
        <title>Genome sequencing and reference-guided assembly of Black Bengal Goat (Capra hircus).</title>
        <authorList>
            <person name="Siddiki A.Z."/>
            <person name="Baten A."/>
            <person name="Billah M."/>
            <person name="Alam M.A.U."/>
            <person name="Shawrob K.S.M."/>
            <person name="Saha S."/>
            <person name="Chowdhury M."/>
            <person name="Rahman A.H."/>
            <person name="Stear M."/>
            <person name="Miah G."/>
            <person name="Das G.B."/>
            <person name="Hossain M.M."/>
            <person name="Kumkum M."/>
            <person name="Islam M.S."/>
            <person name="Mollah A.M."/>
            <person name="Ahsan A."/>
            <person name="Tusar F."/>
            <person name="Khan M.K.I."/>
        </authorList>
    </citation>
    <scope>NUCLEOTIDE SEQUENCE [LARGE SCALE GENOMIC DNA]</scope>
</reference>
<dbReference type="InterPro" id="IPR013083">
    <property type="entry name" value="Znf_RING/FYVE/PHD"/>
</dbReference>
<name>A0A8C2PGH4_CAPHI</name>
<evidence type="ECO:0000256" key="6">
    <source>
        <dbReference type="ARBA" id="ARBA00022490"/>
    </source>
</evidence>
<keyword evidence="7" id="KW-0808">Transferase</keyword>
<dbReference type="PROSITE" id="PS50119">
    <property type="entry name" value="ZF_BBOX"/>
    <property type="match status" value="1"/>
</dbReference>
<evidence type="ECO:0000256" key="8">
    <source>
        <dbReference type="ARBA" id="ARBA00022723"/>
    </source>
</evidence>
<dbReference type="EC" id="2.3.2.27" evidence="5"/>
<evidence type="ECO:0000256" key="14">
    <source>
        <dbReference type="SAM" id="Coils"/>
    </source>
</evidence>
<dbReference type="InterPro" id="IPR000315">
    <property type="entry name" value="Znf_B-box"/>
</dbReference>
<dbReference type="Gene3D" id="3.30.40.10">
    <property type="entry name" value="Zinc/RING finger domain, C3HC4 (zinc finger)"/>
    <property type="match status" value="1"/>
</dbReference>
<dbReference type="Pfam" id="PF00643">
    <property type="entry name" value="zf-B_box"/>
    <property type="match status" value="1"/>
</dbReference>
<keyword evidence="6" id="KW-0963">Cytoplasm</keyword>
<evidence type="ECO:0000256" key="3">
    <source>
        <dbReference type="ARBA" id="ARBA00004906"/>
    </source>
</evidence>
<dbReference type="SUPFAM" id="SSF57850">
    <property type="entry name" value="RING/U-box"/>
    <property type="match status" value="1"/>
</dbReference>
<protein>
    <recommendedName>
        <fullName evidence="5">RING-type E3 ubiquitin transferase</fullName>
        <ecNumber evidence="5">2.3.2.27</ecNumber>
    </recommendedName>
</protein>
<dbReference type="SMART" id="SM00184">
    <property type="entry name" value="RING"/>
    <property type="match status" value="1"/>
</dbReference>
<dbReference type="PANTHER" id="PTHR24103">
    <property type="entry name" value="E3 UBIQUITIN-PROTEIN LIGASE TRIM"/>
    <property type="match status" value="1"/>
</dbReference>
<dbReference type="SMART" id="SM00336">
    <property type="entry name" value="BBOX"/>
    <property type="match status" value="1"/>
</dbReference>
<dbReference type="CDD" id="cd19772">
    <property type="entry name" value="Bbox2_TRIM21_C-IV"/>
    <property type="match status" value="1"/>
</dbReference>
<accession>A0A8C2PGH4</accession>
<evidence type="ECO:0000256" key="12">
    <source>
        <dbReference type="ARBA" id="ARBA00023054"/>
    </source>
</evidence>
<dbReference type="InterPro" id="IPR020457">
    <property type="entry name" value="Znf_B-box_chordata"/>
</dbReference>
<reference evidence="17" key="2">
    <citation type="submission" date="2025-08" db="UniProtKB">
        <authorList>
            <consortium name="Ensembl"/>
        </authorList>
    </citation>
    <scope>IDENTIFICATION</scope>
</reference>
<dbReference type="PROSITE" id="PS00518">
    <property type="entry name" value="ZF_RING_1"/>
    <property type="match status" value="1"/>
</dbReference>
<feature type="domain" description="RING-type" evidence="15">
    <location>
        <begin position="16"/>
        <end position="55"/>
    </location>
</feature>
<dbReference type="InterPro" id="IPR018957">
    <property type="entry name" value="Znf_C3HC4_RING-type"/>
</dbReference>
<evidence type="ECO:0000256" key="5">
    <source>
        <dbReference type="ARBA" id="ARBA00012483"/>
    </source>
</evidence>
<organism evidence="17">
    <name type="scientific">Capra hircus</name>
    <name type="common">Goat</name>
    <dbReference type="NCBI Taxonomy" id="9925"/>
    <lineage>
        <taxon>Eukaryota</taxon>
        <taxon>Metazoa</taxon>
        <taxon>Chordata</taxon>
        <taxon>Craniata</taxon>
        <taxon>Vertebrata</taxon>
        <taxon>Euteleostomi</taxon>
        <taxon>Mammalia</taxon>
        <taxon>Eutheria</taxon>
        <taxon>Laurasiatheria</taxon>
        <taxon>Artiodactyla</taxon>
        <taxon>Ruminantia</taxon>
        <taxon>Pecora</taxon>
        <taxon>Bovidae</taxon>
        <taxon>Caprinae</taxon>
        <taxon>Capra</taxon>
    </lineage>
</organism>
<dbReference type="Pfam" id="PF00097">
    <property type="entry name" value="zf-C3HC4"/>
    <property type="match status" value="1"/>
</dbReference>